<protein>
    <recommendedName>
        <fullName evidence="4">Nitrogen fixation protein FixH</fullName>
    </recommendedName>
</protein>
<name>A0A1T2L7I1_9GAMM</name>
<feature type="transmembrane region" description="Helical" evidence="1">
    <location>
        <begin position="20"/>
        <end position="40"/>
    </location>
</feature>
<keyword evidence="1" id="KW-0812">Transmembrane</keyword>
<organism evidence="2 3">
    <name type="scientific">Solemya pervernicosa gill symbiont</name>
    <dbReference type="NCBI Taxonomy" id="642797"/>
    <lineage>
        <taxon>Bacteria</taxon>
        <taxon>Pseudomonadati</taxon>
        <taxon>Pseudomonadota</taxon>
        <taxon>Gammaproteobacteria</taxon>
        <taxon>sulfur-oxidizing symbionts</taxon>
    </lineage>
</organism>
<proteinExistence type="predicted"/>
<dbReference type="AlphaFoldDB" id="A0A1T2L7I1"/>
<dbReference type="RefSeq" id="WP_135622092.1">
    <property type="nucleotide sequence ID" value="NZ_MPRL01000015.1"/>
</dbReference>
<evidence type="ECO:0000313" key="3">
    <source>
        <dbReference type="Proteomes" id="UP000191110"/>
    </source>
</evidence>
<keyword evidence="1" id="KW-1133">Transmembrane helix</keyword>
<evidence type="ECO:0008006" key="4">
    <source>
        <dbReference type="Google" id="ProtNLM"/>
    </source>
</evidence>
<dbReference type="Proteomes" id="UP000191110">
    <property type="component" value="Unassembled WGS sequence"/>
</dbReference>
<sequence>MGLLSQSSKKAFRNPWVIGWITLILIVLGVNIAFISLAVVTNPGLVSDDYYERGQDHEKNINTRKAARSALGWQVSLDVPTDTTLGRETPFRFTAVDKVGRPLVDGSATLHAYRPSDAAADFEVAMFEKRPGQYVAPVVFPLKGYWRVIITLQRGEDSWELTEKVNVLVP</sequence>
<reference evidence="2 3" key="1">
    <citation type="submission" date="2016-11" db="EMBL/GenBank/DDBJ databases">
        <title>Mixed transmission modes and dynamic genome evolution in an obligate animal-bacterial symbiosis.</title>
        <authorList>
            <person name="Russell S.L."/>
            <person name="Corbett-Detig R.B."/>
            <person name="Cavanaugh C.M."/>
        </authorList>
    </citation>
    <scope>NUCLEOTIDE SEQUENCE [LARGE SCALE GENOMIC DNA]</scope>
    <source>
        <strain evidence="2">Sveles-Q1</strain>
    </source>
</reference>
<keyword evidence="1" id="KW-0472">Membrane</keyword>
<dbReference type="InterPro" id="IPR008620">
    <property type="entry name" value="FixH"/>
</dbReference>
<gene>
    <name evidence="2" type="ORF">BOW53_05445</name>
</gene>
<keyword evidence="3" id="KW-1185">Reference proteome</keyword>
<evidence type="ECO:0000256" key="1">
    <source>
        <dbReference type="SAM" id="Phobius"/>
    </source>
</evidence>
<dbReference type="EMBL" id="MPRL01000015">
    <property type="protein sequence ID" value="OOZ41041.1"/>
    <property type="molecule type" value="Genomic_DNA"/>
</dbReference>
<dbReference type="Pfam" id="PF05751">
    <property type="entry name" value="FixH"/>
    <property type="match status" value="1"/>
</dbReference>
<dbReference type="OrthoDB" id="5295180at2"/>
<evidence type="ECO:0000313" key="2">
    <source>
        <dbReference type="EMBL" id="OOZ41041.1"/>
    </source>
</evidence>
<accession>A0A1T2L7I1</accession>
<comment type="caution">
    <text evidence="2">The sequence shown here is derived from an EMBL/GenBank/DDBJ whole genome shotgun (WGS) entry which is preliminary data.</text>
</comment>